<keyword evidence="4" id="KW-1185">Reference proteome</keyword>
<dbReference type="InterPro" id="IPR026057">
    <property type="entry name" value="TBL_C"/>
</dbReference>
<feature type="domain" description="Trichome birefringence-like C-terminal" evidence="2">
    <location>
        <begin position="34"/>
        <end position="141"/>
    </location>
</feature>
<organism evidence="3 4">
    <name type="scientific">Dillenia turbinata</name>
    <dbReference type="NCBI Taxonomy" id="194707"/>
    <lineage>
        <taxon>Eukaryota</taxon>
        <taxon>Viridiplantae</taxon>
        <taxon>Streptophyta</taxon>
        <taxon>Embryophyta</taxon>
        <taxon>Tracheophyta</taxon>
        <taxon>Spermatophyta</taxon>
        <taxon>Magnoliopsida</taxon>
        <taxon>eudicotyledons</taxon>
        <taxon>Gunneridae</taxon>
        <taxon>Pentapetalae</taxon>
        <taxon>Dilleniales</taxon>
        <taxon>Dilleniaceae</taxon>
        <taxon>Dillenia</taxon>
    </lineage>
</organism>
<comment type="similarity">
    <text evidence="1">Belongs to the PC-esterase family. TBL subfamily.</text>
</comment>
<dbReference type="InterPro" id="IPR029962">
    <property type="entry name" value="TBL"/>
</dbReference>
<name>A0AAN8WCM7_9MAGN</name>
<accession>A0AAN8WCM7</accession>
<evidence type="ECO:0000256" key="1">
    <source>
        <dbReference type="ARBA" id="ARBA00007727"/>
    </source>
</evidence>
<dbReference type="EMBL" id="JBAMMX010000003">
    <property type="protein sequence ID" value="KAK6943437.1"/>
    <property type="molecule type" value="Genomic_DNA"/>
</dbReference>
<dbReference type="PANTHER" id="PTHR32285">
    <property type="entry name" value="PROTEIN TRICHOME BIREFRINGENCE-LIKE 9-RELATED"/>
    <property type="match status" value="1"/>
</dbReference>
<sequence>MFFNNNKVQWYENVGELEKSKVGICWGFPGADEWRYGAVNKSCYGETKPIQKEGYHGRGSNPKTMQAVESAIEQLRTRGLKVQLLNITQLSEYRKDAHPSIYRNFWHTITQEKLANPHSYADCSHWCLPGVPDIWNEILYAYIFLYS</sequence>
<dbReference type="GO" id="GO:0016413">
    <property type="term" value="F:O-acetyltransferase activity"/>
    <property type="evidence" value="ECO:0007669"/>
    <property type="project" value="InterPro"/>
</dbReference>
<protein>
    <submittedName>
        <fullName evidence="3">PC-Esterase</fullName>
    </submittedName>
</protein>
<proteinExistence type="inferred from homology"/>
<dbReference type="PANTHER" id="PTHR32285:SF11">
    <property type="entry name" value="PROTEIN TRICHOME BIREFRINGENCE-LIKE 34"/>
    <property type="match status" value="1"/>
</dbReference>
<dbReference type="AlphaFoldDB" id="A0AAN8WCM7"/>
<gene>
    <name evidence="3" type="ORF">RJ641_024539</name>
</gene>
<evidence type="ECO:0000313" key="3">
    <source>
        <dbReference type="EMBL" id="KAK6943437.1"/>
    </source>
</evidence>
<dbReference type="Pfam" id="PF13839">
    <property type="entry name" value="PC-Esterase"/>
    <property type="match status" value="1"/>
</dbReference>
<dbReference type="Proteomes" id="UP001370490">
    <property type="component" value="Unassembled WGS sequence"/>
</dbReference>
<evidence type="ECO:0000313" key="4">
    <source>
        <dbReference type="Proteomes" id="UP001370490"/>
    </source>
</evidence>
<reference evidence="3 4" key="1">
    <citation type="submission" date="2023-12" db="EMBL/GenBank/DDBJ databases">
        <title>A high-quality genome assembly for Dillenia turbinata (Dilleniales).</title>
        <authorList>
            <person name="Chanderbali A."/>
        </authorList>
    </citation>
    <scope>NUCLEOTIDE SEQUENCE [LARGE SCALE GENOMIC DNA]</scope>
    <source>
        <strain evidence="3">LSX21</strain>
        <tissue evidence="3">Leaf</tissue>
    </source>
</reference>
<comment type="caution">
    <text evidence="3">The sequence shown here is derived from an EMBL/GenBank/DDBJ whole genome shotgun (WGS) entry which is preliminary data.</text>
</comment>
<dbReference type="GO" id="GO:0005794">
    <property type="term" value="C:Golgi apparatus"/>
    <property type="evidence" value="ECO:0007669"/>
    <property type="project" value="TreeGrafter"/>
</dbReference>
<evidence type="ECO:0000259" key="2">
    <source>
        <dbReference type="Pfam" id="PF13839"/>
    </source>
</evidence>